<dbReference type="OrthoDB" id="440325at2759"/>
<proteinExistence type="evidence at protein level"/>
<evidence type="ECO:0000256" key="4">
    <source>
        <dbReference type="PIRNR" id="PIRNR036492"/>
    </source>
</evidence>
<dbReference type="CDD" id="cd07087">
    <property type="entry name" value="ALDH_F3-13-14_CALDH-like"/>
    <property type="match status" value="1"/>
</dbReference>
<dbReference type="Reactome" id="R-CEL-9609523">
    <property type="pathway name" value="Insertion of tail-anchored proteins into the endoplasmic reticulum membrane"/>
</dbReference>
<dbReference type="GO" id="GO:0004029">
    <property type="term" value="F:aldehyde dehydrogenase (NAD+) activity"/>
    <property type="evidence" value="ECO:0000318"/>
    <property type="project" value="GO_Central"/>
</dbReference>
<gene>
    <name evidence="7 9" type="primary">alh-5</name>
    <name evidence="7" type="ORF">CELE_T08B1.3</name>
    <name evidence="9" type="ORF">T08B1.3</name>
</gene>
<dbReference type="Reactome" id="R-CEL-389599">
    <property type="pathway name" value="Alpha-oxidation of phytanate"/>
</dbReference>
<dbReference type="AlphaFoldDB" id="O44555"/>
<dbReference type="InterPro" id="IPR016163">
    <property type="entry name" value="Ald_DH_C"/>
</dbReference>
<evidence type="ECO:0000256" key="5">
    <source>
        <dbReference type="PIRSR" id="PIRSR036492-1"/>
    </source>
</evidence>
<dbReference type="PIRSF" id="PIRSF036492">
    <property type="entry name" value="ALDH"/>
    <property type="match status" value="1"/>
</dbReference>
<keyword evidence="8" id="KW-1185">Reference proteome</keyword>
<feature type="active site" evidence="5">
    <location>
        <position position="210"/>
    </location>
</feature>
<dbReference type="FunCoup" id="O44555">
    <property type="interactions" value="1190"/>
</dbReference>
<dbReference type="Bgee" id="WBGene00000111">
    <property type="expression patterns" value="Expressed in larva and 2 other cell types or tissues"/>
</dbReference>
<dbReference type="SUPFAM" id="SSF53720">
    <property type="entry name" value="ALDH-like"/>
    <property type="match status" value="1"/>
</dbReference>
<dbReference type="PANTHER" id="PTHR43570">
    <property type="entry name" value="ALDEHYDE DEHYDROGENASE"/>
    <property type="match status" value="1"/>
</dbReference>
<dbReference type="Reactome" id="R-CEL-9845614">
    <property type="pathway name" value="Sphingolipid catabolism"/>
</dbReference>
<dbReference type="FunFam" id="3.40.605.10:FF:000004">
    <property type="entry name" value="Aldehyde dehydrogenase"/>
    <property type="match status" value="1"/>
</dbReference>
<dbReference type="PANTHER" id="PTHR43570:SF16">
    <property type="entry name" value="ALDEHYDE DEHYDROGENASE TYPE III, ISOFORM Q"/>
    <property type="match status" value="1"/>
</dbReference>
<dbReference type="PaxDb" id="6239-T08B1.3"/>
<dbReference type="STRING" id="6239.T08B1.3.1"/>
<dbReference type="FunFam" id="3.40.309.10:FF:000003">
    <property type="entry name" value="Aldehyde dehydrogenase"/>
    <property type="match status" value="1"/>
</dbReference>
<evidence type="ECO:0000313" key="7">
    <source>
        <dbReference type="EMBL" id="CCD72111.1"/>
    </source>
</evidence>
<dbReference type="AGR" id="WB:WBGene00000111"/>
<dbReference type="HOGENOM" id="CLU_005391_3_0_1"/>
<dbReference type="Gene3D" id="3.40.309.10">
    <property type="entry name" value="Aldehyde Dehydrogenase, Chain A, domain 2"/>
    <property type="match status" value="1"/>
</dbReference>
<dbReference type="GO" id="GO:0005737">
    <property type="term" value="C:cytoplasm"/>
    <property type="evidence" value="ECO:0000318"/>
    <property type="project" value="GO_Central"/>
</dbReference>
<dbReference type="GeneID" id="178680"/>
<dbReference type="RefSeq" id="NP_503545.1">
    <property type="nucleotide sequence ID" value="NM_071144.7"/>
</dbReference>
<organism evidence="7 8">
    <name type="scientific">Caenorhabditis elegans</name>
    <dbReference type="NCBI Taxonomy" id="6239"/>
    <lineage>
        <taxon>Eukaryota</taxon>
        <taxon>Metazoa</taxon>
        <taxon>Ecdysozoa</taxon>
        <taxon>Nematoda</taxon>
        <taxon>Chromadorea</taxon>
        <taxon>Rhabditida</taxon>
        <taxon>Rhabditina</taxon>
        <taxon>Rhabditomorpha</taxon>
        <taxon>Rhabditoidea</taxon>
        <taxon>Rhabditidae</taxon>
        <taxon>Peloderinae</taxon>
        <taxon>Caenorhabditis</taxon>
    </lineage>
</organism>
<dbReference type="GO" id="GO:0006081">
    <property type="term" value="P:aldehyde metabolic process"/>
    <property type="evidence" value="ECO:0000318"/>
    <property type="project" value="GO_Central"/>
</dbReference>
<evidence type="ECO:0000259" key="6">
    <source>
        <dbReference type="Pfam" id="PF00171"/>
    </source>
</evidence>
<keyword evidence="3" id="KW-0520">NAD</keyword>
<dbReference type="WormBase" id="T08B1.3">
    <property type="protein sequence ID" value="CE13415"/>
    <property type="gene ID" value="WBGene00000111"/>
    <property type="gene designation" value="alh-5"/>
</dbReference>
<dbReference type="InterPro" id="IPR012394">
    <property type="entry name" value="Aldehyde_DH_NAD(P)"/>
</dbReference>
<dbReference type="eggNOG" id="KOG2456">
    <property type="taxonomic scope" value="Eukaryota"/>
</dbReference>
<evidence type="ECO:0000313" key="8">
    <source>
        <dbReference type="Proteomes" id="UP000001940"/>
    </source>
</evidence>
<evidence type="ECO:0000256" key="3">
    <source>
        <dbReference type="ARBA" id="ARBA00023027"/>
    </source>
</evidence>
<dbReference type="SMR" id="O44555"/>
<dbReference type="OMA" id="ISTHIHC"/>
<dbReference type="Reactome" id="R-CEL-9603798">
    <property type="pathway name" value="Class I peroxisomal membrane protein import"/>
</dbReference>
<name>O44555_CAEEL</name>
<accession>O44555</accession>
<dbReference type="Proteomes" id="UP000001940">
    <property type="component" value="Chromosome V"/>
</dbReference>
<dbReference type="InParanoid" id="O44555"/>
<dbReference type="Pfam" id="PF00171">
    <property type="entry name" value="Aldedh"/>
    <property type="match status" value="1"/>
</dbReference>
<feature type="active site" evidence="5">
    <location>
        <position position="244"/>
    </location>
</feature>
<comment type="similarity">
    <text evidence="1 4">Belongs to the aldehyde dehydrogenase family.</text>
</comment>
<dbReference type="PIR" id="T30897">
    <property type="entry name" value="T30897"/>
</dbReference>
<dbReference type="InterPro" id="IPR016161">
    <property type="entry name" value="Ald_DH/histidinol_DH"/>
</dbReference>
<dbReference type="KEGG" id="cel:CELE_T08B1.3"/>
<dbReference type="PeptideAtlas" id="O44555"/>
<dbReference type="Gene3D" id="3.40.605.10">
    <property type="entry name" value="Aldehyde Dehydrogenase, Chain A, domain 1"/>
    <property type="match status" value="1"/>
</dbReference>
<evidence type="ECO:0007829" key="10">
    <source>
        <dbReference type="PeptideAtlas" id="O44555"/>
    </source>
</evidence>
<feature type="domain" description="Aldehyde dehydrogenase" evidence="6">
    <location>
        <begin position="4"/>
        <end position="431"/>
    </location>
</feature>
<reference evidence="7 8" key="1">
    <citation type="journal article" date="1998" name="Science">
        <title>Genome sequence of the nematode C. elegans: a platform for investigating biology.</title>
        <authorList>
            <consortium name="The C. elegans sequencing consortium"/>
            <person name="Sulson J.E."/>
            <person name="Waterston R."/>
        </authorList>
    </citation>
    <scope>NUCLEOTIDE SEQUENCE [LARGE SCALE GENOMIC DNA]</scope>
    <source>
        <strain evidence="7 8">Bristol N2</strain>
    </source>
</reference>
<evidence type="ECO:0000256" key="1">
    <source>
        <dbReference type="ARBA" id="ARBA00009986"/>
    </source>
</evidence>
<keyword evidence="10" id="KW-1267">Proteomics identification</keyword>
<dbReference type="UCSC" id="T08B1.3">
    <property type="organism name" value="c. elegans"/>
</dbReference>
<evidence type="ECO:0000256" key="2">
    <source>
        <dbReference type="ARBA" id="ARBA00023002"/>
    </source>
</evidence>
<protein>
    <recommendedName>
        <fullName evidence="4">Aldehyde dehydrogenase</fullName>
    </recommendedName>
</protein>
<dbReference type="Reactome" id="R-CEL-211945">
    <property type="pathway name" value="Phase I - Functionalization of compounds"/>
</dbReference>
<keyword evidence="2 4" id="KW-0560">Oxidoreductase</keyword>
<sequence length="437" mass="48818">MSLHRIVEAQRAYFNTGATKPAEFRKEQLLQLKKLIEENRAALTEVVWKDLRRRHEVTEPMELGGSLEEIAYYLKNLDDWMKPTYVEPTVATLPTDKPYIVKDPKGVVLVISPWNYPVSMVLLPMIPSIAAGNTIVIKPSELSENTAILFEKLIPKYFDPKYVTIVNGGIPETTELLKERFDHIIYTGCPPVAKIIMAAAAKHLTPVTLELGGKCPVVVEDDADIEISAQRIARGKWLNCGQTCLAPDYILVSSATKPKFVAAIQKCLKEFYGGNAKESKDYSRVINQRHFDRISALLDESKGVVLAGNEESRDRSDRFIPPTVLDVEKTDPFMHDEIFGPVLPIITVKNLCESIDFINKGEKPLAAYIFTKDEAKVQRFLNETTSGGVTVNDVIMHVAVITLPFGGVGVSGMGRYRGKFGFDTFTHEKSVLQRVFA</sequence>
<dbReference type="EMBL" id="BX284605">
    <property type="protein sequence ID" value="CCD72111.1"/>
    <property type="molecule type" value="Genomic_DNA"/>
</dbReference>
<dbReference type="PhylomeDB" id="O44555"/>
<dbReference type="InterPro" id="IPR016162">
    <property type="entry name" value="Ald_DH_N"/>
</dbReference>
<dbReference type="CTD" id="178680"/>
<evidence type="ECO:0000313" key="9">
    <source>
        <dbReference type="WormBase" id="T08B1.3"/>
    </source>
</evidence>
<dbReference type="InterPro" id="IPR015590">
    <property type="entry name" value="Aldehyde_DH_dom"/>
</dbReference>